<gene>
    <name evidence="2" type="ORF">V5799_008218</name>
</gene>
<dbReference type="GO" id="GO:0140359">
    <property type="term" value="F:ABC-type transporter activity"/>
    <property type="evidence" value="ECO:0007669"/>
    <property type="project" value="InterPro"/>
</dbReference>
<dbReference type="SUPFAM" id="SSF52540">
    <property type="entry name" value="P-loop containing nucleoside triphosphate hydrolases"/>
    <property type="match status" value="1"/>
</dbReference>
<evidence type="ECO:0000256" key="1">
    <source>
        <dbReference type="SAM" id="Phobius"/>
    </source>
</evidence>
<keyword evidence="1" id="KW-1133">Transmembrane helix</keyword>
<sequence>MATTVSAETDLVGRVWALLAKRATCVWRQKKQPLFSWLLPPLLLTLLFSLEIQAMRRTERIVSNVGDSFLYTYGDLGQRPQETEPRLTVVQMFSKEVKGHSLIRSGTLWYNGEIRHGAPLLMTLYNEARLQYVTGLDDAVFRFEVKELDYGSHAPEDENTVKQSVYREVMPKVLRSIFLPMVSSLMCSNFVLFPISERAMQVCLTARRFWDSGSSLCCLGSVFMEHYAATLESFPLTVLLEFVLQIARLLPNYSYSRGMMKLMQLAAENAICQAGGETLISECQARTIEAKKSVKQCCQHQTEPDPSKYAIGPLDVHPYSVFFEVVTLVVEGPLLFLLILVGERYWLRQLYRHLTEPLPEDQFQFEPQPVVQGLRVGKASKAAKHEDTDVVKEDKLVAGMVYQQQPAPENMKPAMIVCRLKKAYGYTETNLVLQFRRYLGYCPQREGLLDMLTGVETILLYTRLRGIPLTVQYLDTLMDIFHLDEIRDHLVSTYSMSDVEFLCNRIAILGGGKLQCLGSLAHLKDKFGKGYTITVKTYPDRKEDFDYQREVAQTVRKVFRQAELVHSYEGLLEFRMSRVRMLWSDMFAGMAQIKKRFKLQDFFITDTSLEQIFLSVTRKEASEAAAAAAAEPPKIGATTTLGI</sequence>
<keyword evidence="1" id="KW-0472">Membrane</keyword>
<keyword evidence="3" id="KW-1185">Reference proteome</keyword>
<dbReference type="InterPro" id="IPR026082">
    <property type="entry name" value="ABCA"/>
</dbReference>
<evidence type="ECO:0000313" key="2">
    <source>
        <dbReference type="EMBL" id="KAK8785418.1"/>
    </source>
</evidence>
<evidence type="ECO:0000313" key="3">
    <source>
        <dbReference type="Proteomes" id="UP001321473"/>
    </source>
</evidence>
<evidence type="ECO:0008006" key="4">
    <source>
        <dbReference type="Google" id="ProtNLM"/>
    </source>
</evidence>
<dbReference type="AlphaFoldDB" id="A0AAQ4FFI7"/>
<comment type="caution">
    <text evidence="2">The sequence shown here is derived from an EMBL/GenBank/DDBJ whole genome shotgun (WGS) entry which is preliminary data.</text>
</comment>
<organism evidence="2 3">
    <name type="scientific">Amblyomma americanum</name>
    <name type="common">Lone star tick</name>
    <dbReference type="NCBI Taxonomy" id="6943"/>
    <lineage>
        <taxon>Eukaryota</taxon>
        <taxon>Metazoa</taxon>
        <taxon>Ecdysozoa</taxon>
        <taxon>Arthropoda</taxon>
        <taxon>Chelicerata</taxon>
        <taxon>Arachnida</taxon>
        <taxon>Acari</taxon>
        <taxon>Parasitiformes</taxon>
        <taxon>Ixodida</taxon>
        <taxon>Ixodoidea</taxon>
        <taxon>Ixodidae</taxon>
        <taxon>Amblyomminae</taxon>
        <taxon>Amblyomma</taxon>
    </lineage>
</organism>
<protein>
    <recommendedName>
        <fullName evidence="4">Abc transporter</fullName>
    </recommendedName>
</protein>
<dbReference type="EMBL" id="JARKHS020003582">
    <property type="protein sequence ID" value="KAK8785418.1"/>
    <property type="molecule type" value="Genomic_DNA"/>
</dbReference>
<proteinExistence type="predicted"/>
<name>A0AAQ4FFI7_AMBAM</name>
<reference evidence="2 3" key="1">
    <citation type="journal article" date="2023" name="Arcadia Sci">
        <title>De novo assembly of a long-read Amblyomma americanum tick genome.</title>
        <authorList>
            <person name="Chou S."/>
            <person name="Poskanzer K.E."/>
            <person name="Rollins M."/>
            <person name="Thuy-Boun P.S."/>
        </authorList>
    </citation>
    <scope>NUCLEOTIDE SEQUENCE [LARGE SCALE GENOMIC DNA]</scope>
    <source>
        <strain evidence="2">F_SG_1</strain>
        <tissue evidence="2">Salivary glands</tissue>
    </source>
</reference>
<dbReference type="Proteomes" id="UP001321473">
    <property type="component" value="Unassembled WGS sequence"/>
</dbReference>
<dbReference type="PANTHER" id="PTHR19229:SF250">
    <property type="entry name" value="ABC TRANSPORTER DOMAIN-CONTAINING PROTEIN-RELATED"/>
    <property type="match status" value="1"/>
</dbReference>
<dbReference type="InterPro" id="IPR027417">
    <property type="entry name" value="P-loop_NTPase"/>
</dbReference>
<feature type="transmembrane region" description="Helical" evidence="1">
    <location>
        <begin position="34"/>
        <end position="52"/>
    </location>
</feature>
<dbReference type="GO" id="GO:0016020">
    <property type="term" value="C:membrane"/>
    <property type="evidence" value="ECO:0007669"/>
    <property type="project" value="InterPro"/>
</dbReference>
<dbReference type="GO" id="GO:0005319">
    <property type="term" value="F:lipid transporter activity"/>
    <property type="evidence" value="ECO:0007669"/>
    <property type="project" value="TreeGrafter"/>
</dbReference>
<accession>A0AAQ4FFI7</accession>
<dbReference type="PANTHER" id="PTHR19229">
    <property type="entry name" value="ATP-BINDING CASSETTE TRANSPORTER SUBFAMILY A ABCA"/>
    <property type="match status" value="1"/>
</dbReference>
<keyword evidence="1" id="KW-0812">Transmembrane</keyword>